<evidence type="ECO:0000256" key="3">
    <source>
        <dbReference type="ARBA" id="ARBA00022679"/>
    </source>
</evidence>
<keyword evidence="4" id="KW-1133">Transmembrane helix</keyword>
<dbReference type="PANTHER" id="PTHR43630:SF1">
    <property type="entry name" value="POLY-BETA-1,6-N-ACETYL-D-GLUCOSAMINE SYNTHASE"/>
    <property type="match status" value="1"/>
</dbReference>
<proteinExistence type="inferred from homology"/>
<evidence type="ECO:0000256" key="2">
    <source>
        <dbReference type="ARBA" id="ARBA00022676"/>
    </source>
</evidence>
<keyword evidence="4" id="KW-0472">Membrane</keyword>
<dbReference type="InterPro" id="IPR001173">
    <property type="entry name" value="Glyco_trans_2-like"/>
</dbReference>
<comment type="similarity">
    <text evidence="1">Belongs to the glycosyltransferase 2 family.</text>
</comment>
<evidence type="ECO:0000259" key="5">
    <source>
        <dbReference type="Pfam" id="PF00535"/>
    </source>
</evidence>
<dbReference type="Gene3D" id="3.90.550.10">
    <property type="entry name" value="Spore Coat Polysaccharide Biosynthesis Protein SpsA, Chain A"/>
    <property type="match status" value="1"/>
</dbReference>
<name>A0A4R6IZZ9_9BACT</name>
<feature type="transmembrane region" description="Helical" evidence="4">
    <location>
        <begin position="6"/>
        <end position="30"/>
    </location>
</feature>
<dbReference type="Proteomes" id="UP000295741">
    <property type="component" value="Unassembled WGS sequence"/>
</dbReference>
<accession>A0A4R6IZZ9</accession>
<keyword evidence="4" id="KW-0812">Transmembrane</keyword>
<feature type="transmembrane region" description="Helical" evidence="4">
    <location>
        <begin position="349"/>
        <end position="368"/>
    </location>
</feature>
<evidence type="ECO:0000256" key="4">
    <source>
        <dbReference type="SAM" id="Phobius"/>
    </source>
</evidence>
<dbReference type="SUPFAM" id="SSF53448">
    <property type="entry name" value="Nucleotide-diphospho-sugar transferases"/>
    <property type="match status" value="1"/>
</dbReference>
<organism evidence="6 7">
    <name type="scientific">Sediminibacterium goheungense</name>
    <dbReference type="NCBI Taxonomy" id="1086393"/>
    <lineage>
        <taxon>Bacteria</taxon>
        <taxon>Pseudomonadati</taxon>
        <taxon>Bacteroidota</taxon>
        <taxon>Chitinophagia</taxon>
        <taxon>Chitinophagales</taxon>
        <taxon>Chitinophagaceae</taxon>
        <taxon>Sediminibacterium</taxon>
    </lineage>
</organism>
<comment type="caution">
    <text evidence="6">The sequence shown here is derived from an EMBL/GenBank/DDBJ whole genome shotgun (WGS) entry which is preliminary data.</text>
</comment>
<dbReference type="AlphaFoldDB" id="A0A4R6IZZ9"/>
<evidence type="ECO:0000256" key="1">
    <source>
        <dbReference type="ARBA" id="ARBA00006739"/>
    </source>
</evidence>
<keyword evidence="3 6" id="KW-0808">Transferase</keyword>
<sequence length="381" mass="43621">MMYPVLYYLLAIAAYPYLIYPFFSFLASLFKANKKYPSYYPPVTVLIAAYNEVDCIRQKLDNTFMLEYPSDQLKVVVLTDGSTDGTDLAVRADGRAKLLHDTIRKGKAGAINKAINFIETDIVVCTDANTMLNTEALKELVKFFQEPLIGAVAGEKRVLGISGDHDLSAEGFYWKYESIIRVMDSKAFSVTGAAGELYAIRKELLKPVPDDTICEDLTITMRVLEMGKRVVYEPLAYGTENASLSIQDEWKRKVRIAAGSIQFFERFRLLRFCVKQPFAAFQLISRKLFRWLVVPYVLVVLLPLSIFLFLNTHDPYVLFMVVVQLVFFGWAISGYFLSKRKNQSGIFYFPFYFLLANAAIIMGTFQYLRGRSFVLWEKIKR</sequence>
<dbReference type="RefSeq" id="WP_133472994.1">
    <property type="nucleotide sequence ID" value="NZ_SNWP01000010.1"/>
</dbReference>
<dbReference type="PANTHER" id="PTHR43630">
    <property type="entry name" value="POLY-BETA-1,6-N-ACETYL-D-GLUCOSAMINE SYNTHASE"/>
    <property type="match status" value="1"/>
</dbReference>
<keyword evidence="7" id="KW-1185">Reference proteome</keyword>
<evidence type="ECO:0000313" key="6">
    <source>
        <dbReference type="EMBL" id="TDO28453.1"/>
    </source>
</evidence>
<dbReference type="Pfam" id="PF00535">
    <property type="entry name" value="Glycos_transf_2"/>
    <property type="match status" value="1"/>
</dbReference>
<gene>
    <name evidence="6" type="ORF">BC659_0519</name>
</gene>
<feature type="transmembrane region" description="Helical" evidence="4">
    <location>
        <begin position="288"/>
        <end position="310"/>
    </location>
</feature>
<dbReference type="EMBL" id="SNWP01000010">
    <property type="protein sequence ID" value="TDO28453.1"/>
    <property type="molecule type" value="Genomic_DNA"/>
</dbReference>
<keyword evidence="2" id="KW-0328">Glycosyltransferase</keyword>
<feature type="transmembrane region" description="Helical" evidence="4">
    <location>
        <begin position="316"/>
        <end position="337"/>
    </location>
</feature>
<reference evidence="6 7" key="1">
    <citation type="submission" date="2019-03" db="EMBL/GenBank/DDBJ databases">
        <title>Genomic Encyclopedia of Archaeal and Bacterial Type Strains, Phase II (KMG-II): from individual species to whole genera.</title>
        <authorList>
            <person name="Goeker M."/>
        </authorList>
    </citation>
    <scope>NUCLEOTIDE SEQUENCE [LARGE SCALE GENOMIC DNA]</scope>
    <source>
        <strain evidence="6 7">DSM 28323</strain>
    </source>
</reference>
<dbReference type="OrthoDB" id="9766971at2"/>
<dbReference type="InterPro" id="IPR029044">
    <property type="entry name" value="Nucleotide-diphossugar_trans"/>
</dbReference>
<dbReference type="GO" id="GO:0016757">
    <property type="term" value="F:glycosyltransferase activity"/>
    <property type="evidence" value="ECO:0007669"/>
    <property type="project" value="UniProtKB-KW"/>
</dbReference>
<dbReference type="CDD" id="cd06439">
    <property type="entry name" value="CESA_like_1"/>
    <property type="match status" value="1"/>
</dbReference>
<evidence type="ECO:0000313" key="7">
    <source>
        <dbReference type="Proteomes" id="UP000295741"/>
    </source>
</evidence>
<protein>
    <submittedName>
        <fullName evidence="6">Cellulose synthase/poly-beta-1,6-N-acetylglucosamine synthase-like glycosyltransferase</fullName>
    </submittedName>
</protein>
<feature type="domain" description="Glycosyltransferase 2-like" evidence="5">
    <location>
        <begin position="44"/>
        <end position="205"/>
    </location>
</feature>